<feature type="region of interest" description="Disordered" evidence="1">
    <location>
        <begin position="136"/>
        <end position="173"/>
    </location>
</feature>
<dbReference type="PANTHER" id="PTHR33026:SF7">
    <property type="entry name" value="OS03G0100275 PROTEIN"/>
    <property type="match status" value="1"/>
</dbReference>
<feature type="compositionally biased region" description="Acidic residues" evidence="1">
    <location>
        <begin position="368"/>
        <end position="377"/>
    </location>
</feature>
<comment type="caution">
    <text evidence="2">The sequence shown here is derived from an EMBL/GenBank/DDBJ whole genome shotgun (WGS) entry which is preliminary data.</text>
</comment>
<accession>A0A1E5VHE9</accession>
<sequence>MLELLGPLKKAGLTGVKVLWTFFERRVQPLKAQAHPLFRYTSADDTTRMSLEALEPAEVRSRVWAVIRRAQAADDVVELDRHKAGLAPEPATRREGNNPFSVHYPPLPEDKDRWAANRAENERLLALSQERKRARAAWAAANERRAHEGTPSKESEGTDNGDNDEDDDNDDNLGARYADLLELGKHSVEGTSGEPSSKHTRADLGQGSLGAAPSLGLTLAQSGEDTPAIKVAPWSLEGVPLGTAEPQRSKMEAPPPAALAVAPLQAALTSPLVPVVPPVAGATPLPMHPSASSLLWAAPIVAAVTRGSAAPIAVESATVQPEATAGCEEAPPAEAMTEAKAGVQTVAADGVVPLHSATPRMVDVVDLTEEVSEEEEAAAPLKAATDDEEVEETDPE</sequence>
<dbReference type="Proteomes" id="UP000095767">
    <property type="component" value="Unassembled WGS sequence"/>
</dbReference>
<evidence type="ECO:0000313" key="2">
    <source>
        <dbReference type="EMBL" id="OEL24537.1"/>
    </source>
</evidence>
<keyword evidence="3" id="KW-1185">Reference proteome</keyword>
<feature type="region of interest" description="Disordered" evidence="1">
    <location>
        <begin position="368"/>
        <end position="396"/>
    </location>
</feature>
<dbReference type="EMBL" id="LWDX02039491">
    <property type="protein sequence ID" value="OEL24537.1"/>
    <property type="molecule type" value="Genomic_DNA"/>
</dbReference>
<feature type="compositionally biased region" description="Acidic residues" evidence="1">
    <location>
        <begin position="386"/>
        <end position="396"/>
    </location>
</feature>
<organism evidence="2 3">
    <name type="scientific">Dichanthelium oligosanthes</name>
    <dbReference type="NCBI Taxonomy" id="888268"/>
    <lineage>
        <taxon>Eukaryota</taxon>
        <taxon>Viridiplantae</taxon>
        <taxon>Streptophyta</taxon>
        <taxon>Embryophyta</taxon>
        <taxon>Tracheophyta</taxon>
        <taxon>Spermatophyta</taxon>
        <taxon>Magnoliopsida</taxon>
        <taxon>Liliopsida</taxon>
        <taxon>Poales</taxon>
        <taxon>Poaceae</taxon>
        <taxon>PACMAD clade</taxon>
        <taxon>Panicoideae</taxon>
        <taxon>Panicodae</taxon>
        <taxon>Paniceae</taxon>
        <taxon>Dichantheliinae</taxon>
        <taxon>Dichanthelium</taxon>
    </lineage>
</organism>
<feature type="compositionally biased region" description="Acidic residues" evidence="1">
    <location>
        <begin position="157"/>
        <end position="171"/>
    </location>
</feature>
<reference evidence="2 3" key="1">
    <citation type="submission" date="2016-09" db="EMBL/GenBank/DDBJ databases">
        <title>The draft genome of Dichanthelium oligosanthes: A C3 panicoid grass species.</title>
        <authorList>
            <person name="Studer A.J."/>
            <person name="Schnable J.C."/>
            <person name="Brutnell T.P."/>
        </authorList>
    </citation>
    <scope>NUCLEOTIDE SEQUENCE [LARGE SCALE GENOMIC DNA]</scope>
    <source>
        <strain evidence="3">cv. Kellogg 1175</strain>
        <tissue evidence="2">Leaf</tissue>
    </source>
</reference>
<evidence type="ECO:0000313" key="3">
    <source>
        <dbReference type="Proteomes" id="UP000095767"/>
    </source>
</evidence>
<protein>
    <submittedName>
        <fullName evidence="2">Uncharacterized protein</fullName>
    </submittedName>
</protein>
<proteinExistence type="predicted"/>
<name>A0A1E5VHE9_9POAL</name>
<dbReference type="PANTHER" id="PTHR33026">
    <property type="entry name" value="OS06G0360600 PROTEIN"/>
    <property type="match status" value="1"/>
</dbReference>
<dbReference type="AlphaFoldDB" id="A0A1E5VHE9"/>
<feature type="compositionally biased region" description="Basic and acidic residues" evidence="1">
    <location>
        <begin position="142"/>
        <end position="156"/>
    </location>
</feature>
<gene>
    <name evidence="2" type="ORF">BAE44_0014444</name>
</gene>
<feature type="region of interest" description="Disordered" evidence="1">
    <location>
        <begin position="84"/>
        <end position="109"/>
    </location>
</feature>
<feature type="region of interest" description="Disordered" evidence="1">
    <location>
        <begin position="187"/>
        <end position="209"/>
    </location>
</feature>
<evidence type="ECO:0000256" key="1">
    <source>
        <dbReference type="SAM" id="MobiDB-lite"/>
    </source>
</evidence>